<feature type="non-terminal residue" evidence="2">
    <location>
        <position position="1"/>
    </location>
</feature>
<keyword evidence="1" id="KW-0472">Membrane</keyword>
<keyword evidence="3" id="KW-1185">Reference proteome</keyword>
<dbReference type="Proteomes" id="UP000324897">
    <property type="component" value="Unassembled WGS sequence"/>
</dbReference>
<evidence type="ECO:0008006" key="4">
    <source>
        <dbReference type="Google" id="ProtNLM"/>
    </source>
</evidence>
<dbReference type="AlphaFoldDB" id="A0A5J9T0H3"/>
<comment type="caution">
    <text evidence="2">The sequence shown here is derived from an EMBL/GenBank/DDBJ whole genome shotgun (WGS) entry which is preliminary data.</text>
</comment>
<name>A0A5J9T0H3_9POAL</name>
<feature type="transmembrane region" description="Helical" evidence="1">
    <location>
        <begin position="20"/>
        <end position="41"/>
    </location>
</feature>
<evidence type="ECO:0000313" key="3">
    <source>
        <dbReference type="Proteomes" id="UP000324897"/>
    </source>
</evidence>
<dbReference type="Gramene" id="TVU04301">
    <property type="protein sequence ID" value="TVU04301"/>
    <property type="gene ID" value="EJB05_50127"/>
</dbReference>
<accession>A0A5J9T0H3</accession>
<dbReference type="OrthoDB" id="657467at2759"/>
<sequence length="219" mass="23869">MEGREGDGGSEKSAFRWLNAARFAVAAVVIVLIVVVIVNAIKVVLRPDTLRLSVVGGSVYSTPLPADQAAVALDLTLRAENPSGRVRMYFLNITIYLFNNTTPASTSKPFDDSIIAFQAVDEVVAQQMSADSACKVEATNDDMTSPYFDMLYAKRDIITDVTMRVDGKIVTEVRSGINRTNLAMFYCWPLFVGGYPGDEASNSWPDVPCTHMPGSQSNE</sequence>
<protein>
    <recommendedName>
        <fullName evidence="4">Late embryogenesis abundant protein LEA-2 subgroup domain-containing protein</fullName>
    </recommendedName>
</protein>
<keyword evidence="1" id="KW-1133">Transmembrane helix</keyword>
<dbReference type="PANTHER" id="PTHR36480">
    <property type="entry name" value="OS06G0118900 PROTEIN-RELATED"/>
    <property type="match status" value="1"/>
</dbReference>
<keyword evidence="1" id="KW-0812">Transmembrane</keyword>
<dbReference type="EMBL" id="RWGY01000072">
    <property type="protein sequence ID" value="TVU04301.1"/>
    <property type="molecule type" value="Genomic_DNA"/>
</dbReference>
<organism evidence="2 3">
    <name type="scientific">Eragrostis curvula</name>
    <name type="common">weeping love grass</name>
    <dbReference type="NCBI Taxonomy" id="38414"/>
    <lineage>
        <taxon>Eukaryota</taxon>
        <taxon>Viridiplantae</taxon>
        <taxon>Streptophyta</taxon>
        <taxon>Embryophyta</taxon>
        <taxon>Tracheophyta</taxon>
        <taxon>Spermatophyta</taxon>
        <taxon>Magnoliopsida</taxon>
        <taxon>Liliopsida</taxon>
        <taxon>Poales</taxon>
        <taxon>Poaceae</taxon>
        <taxon>PACMAD clade</taxon>
        <taxon>Chloridoideae</taxon>
        <taxon>Eragrostideae</taxon>
        <taxon>Eragrostidinae</taxon>
        <taxon>Eragrostis</taxon>
    </lineage>
</organism>
<evidence type="ECO:0000313" key="2">
    <source>
        <dbReference type="EMBL" id="TVU04301.1"/>
    </source>
</evidence>
<gene>
    <name evidence="2" type="ORF">EJB05_50127</name>
</gene>
<evidence type="ECO:0000256" key="1">
    <source>
        <dbReference type="SAM" id="Phobius"/>
    </source>
</evidence>
<reference evidence="2 3" key="1">
    <citation type="journal article" date="2019" name="Sci. Rep.">
        <title>A high-quality genome of Eragrostis curvula grass provides insights into Poaceae evolution and supports new strategies to enhance forage quality.</title>
        <authorList>
            <person name="Carballo J."/>
            <person name="Santos B.A.C.M."/>
            <person name="Zappacosta D."/>
            <person name="Garbus I."/>
            <person name="Selva J.P."/>
            <person name="Gallo C.A."/>
            <person name="Diaz A."/>
            <person name="Albertini E."/>
            <person name="Caccamo M."/>
            <person name="Echenique V."/>
        </authorList>
    </citation>
    <scope>NUCLEOTIDE SEQUENCE [LARGE SCALE GENOMIC DNA]</scope>
    <source>
        <strain evidence="3">cv. Victoria</strain>
        <tissue evidence="2">Leaf</tissue>
    </source>
</reference>
<dbReference type="PANTHER" id="PTHR36480:SF10">
    <property type="entry name" value="LATE EMBRYOGENESIS ABUNDANT PROTEIN LEA-2 SUBGROUP DOMAIN-CONTAINING PROTEIN"/>
    <property type="match status" value="1"/>
</dbReference>
<proteinExistence type="predicted"/>